<proteinExistence type="predicted"/>
<dbReference type="EMBL" id="NTJD01000004">
    <property type="protein sequence ID" value="PCD76905.1"/>
    <property type="molecule type" value="Genomic_DNA"/>
</dbReference>
<sequence>MKDVQGILLSVGQYETLTAEALRRLDPEVILAPLVAPHYDILDLVRDLREMDYRGAIRAYCNPLPSLKMVRAEVEQIWAECDFEIFEVPQMGDNLN</sequence>
<comment type="caution">
    <text evidence="1">The sequence shown here is derived from an EMBL/GenBank/DDBJ whole genome shotgun (WGS) entry which is preliminary data.</text>
</comment>
<evidence type="ECO:0000313" key="2">
    <source>
        <dbReference type="Proteomes" id="UP000243507"/>
    </source>
</evidence>
<gene>
    <name evidence="1" type="ORF">CLN94_07375</name>
</gene>
<reference evidence="1 2" key="1">
    <citation type="submission" date="2017-09" db="EMBL/GenBank/DDBJ databases">
        <title>A multilocus sequence analysis scheme for characterization of bacteria in the genus Thioclava.</title>
        <authorList>
            <person name="Liu Y."/>
            <person name="Shao Z."/>
        </authorList>
    </citation>
    <scope>NUCLEOTIDE SEQUENCE [LARGE SCALE GENOMIC DNA]</scope>
    <source>
        <strain evidence="1 2">CAU 1312</strain>
    </source>
</reference>
<keyword evidence="2" id="KW-1185">Reference proteome</keyword>
<accession>A0A2A4CQM6</accession>
<organism evidence="1 2">
    <name type="scientific">Pseudothioclava arenosa</name>
    <dbReference type="NCBI Taxonomy" id="1795308"/>
    <lineage>
        <taxon>Bacteria</taxon>
        <taxon>Pseudomonadati</taxon>
        <taxon>Pseudomonadota</taxon>
        <taxon>Alphaproteobacteria</taxon>
        <taxon>Rhodobacterales</taxon>
        <taxon>Paracoccaceae</taxon>
        <taxon>Pseudothioclava</taxon>
    </lineage>
</organism>
<evidence type="ECO:0000313" key="1">
    <source>
        <dbReference type="EMBL" id="PCD76905.1"/>
    </source>
</evidence>
<protein>
    <submittedName>
        <fullName evidence="1">Uncharacterized protein</fullName>
    </submittedName>
</protein>
<dbReference type="Proteomes" id="UP000243507">
    <property type="component" value="Unassembled WGS sequence"/>
</dbReference>
<name>A0A2A4CQM6_9RHOB</name>
<dbReference type="AlphaFoldDB" id="A0A2A4CQM6"/>